<dbReference type="SUPFAM" id="SSF143548">
    <property type="entry name" value="Serine metabolism enzymes domain"/>
    <property type="match status" value="1"/>
</dbReference>
<comment type="similarity">
    <text evidence="3 11 12">Belongs to the iron-sulfur dependent L-serine dehydratase family.</text>
</comment>
<evidence type="ECO:0000256" key="5">
    <source>
        <dbReference type="ARBA" id="ARBA00022485"/>
    </source>
</evidence>
<evidence type="ECO:0000256" key="7">
    <source>
        <dbReference type="ARBA" id="ARBA00023004"/>
    </source>
</evidence>
<accession>A0ABW9GXF0</accession>
<dbReference type="InterPro" id="IPR051318">
    <property type="entry name" value="Fe-S_L-Ser"/>
</dbReference>
<dbReference type="Gene3D" id="3.30.70.260">
    <property type="match status" value="1"/>
</dbReference>
<dbReference type="InterPro" id="IPR045865">
    <property type="entry name" value="ACT-like_dom_sf"/>
</dbReference>
<evidence type="ECO:0000313" key="14">
    <source>
        <dbReference type="EMBL" id="MFM9413314.1"/>
    </source>
</evidence>
<evidence type="ECO:0000256" key="6">
    <source>
        <dbReference type="ARBA" id="ARBA00022723"/>
    </source>
</evidence>
<dbReference type="Pfam" id="PF03315">
    <property type="entry name" value="SDH_beta"/>
    <property type="match status" value="1"/>
</dbReference>
<evidence type="ECO:0000256" key="8">
    <source>
        <dbReference type="ARBA" id="ARBA00023014"/>
    </source>
</evidence>
<feature type="domain" description="ACT" evidence="13">
    <location>
        <begin position="152"/>
        <end position="222"/>
    </location>
</feature>
<evidence type="ECO:0000256" key="9">
    <source>
        <dbReference type="ARBA" id="ARBA00023239"/>
    </source>
</evidence>
<dbReference type="PIRSF" id="PIRSF036692">
    <property type="entry name" value="SDH_B"/>
    <property type="match status" value="1"/>
</dbReference>
<dbReference type="InterPro" id="IPR005131">
    <property type="entry name" value="Ser_deHydtase_bsu"/>
</dbReference>
<dbReference type="SUPFAM" id="SSF55021">
    <property type="entry name" value="ACT-like"/>
    <property type="match status" value="1"/>
</dbReference>
<comment type="cofactor">
    <cofactor evidence="1 12">
        <name>[4Fe-4S] cluster</name>
        <dbReference type="ChEBI" id="CHEBI:49883"/>
    </cofactor>
</comment>
<dbReference type="PROSITE" id="PS51671">
    <property type="entry name" value="ACT"/>
    <property type="match status" value="1"/>
</dbReference>
<dbReference type="InterPro" id="IPR004643">
    <property type="entry name" value="Fe-S_L-Ser_bsu"/>
</dbReference>
<reference evidence="14 15" key="1">
    <citation type="journal article" date="2016" name="Int. J. Syst. Evol. Microbiol.">
        <title>Peptococcus simiae sp. nov., isolated from rhesus macaque faeces and emended description of the genus Peptococcus.</title>
        <authorList>
            <person name="Shkoporov A.N."/>
            <person name="Efimov B.A."/>
            <person name="Kondova I."/>
            <person name="Ouwerling B."/>
            <person name="Chaplin A.V."/>
            <person name="Shcherbakova V.A."/>
            <person name="Langermans J.A.M."/>
        </authorList>
    </citation>
    <scope>NUCLEOTIDE SEQUENCE [LARGE SCALE GENOMIC DNA]</scope>
    <source>
        <strain evidence="14 15">M108</strain>
    </source>
</reference>
<keyword evidence="4 11" id="KW-0312">Gluconeogenesis</keyword>
<comment type="pathway">
    <text evidence="2 11">Carbohydrate biosynthesis; gluconeogenesis.</text>
</comment>
<evidence type="ECO:0000256" key="11">
    <source>
        <dbReference type="PIRNR" id="PIRNR036692"/>
    </source>
</evidence>
<evidence type="ECO:0000259" key="13">
    <source>
        <dbReference type="PROSITE" id="PS51671"/>
    </source>
</evidence>
<evidence type="ECO:0000256" key="12">
    <source>
        <dbReference type="RuleBase" id="RU366059"/>
    </source>
</evidence>
<dbReference type="Gene3D" id="3.30.1330.90">
    <property type="entry name" value="D-3-phosphoglycerate dehydrogenase, domain 3"/>
    <property type="match status" value="1"/>
</dbReference>
<dbReference type="PROSITE" id="PS51257">
    <property type="entry name" value="PROKAR_LIPOPROTEIN"/>
    <property type="match status" value="1"/>
</dbReference>
<evidence type="ECO:0000256" key="1">
    <source>
        <dbReference type="ARBA" id="ARBA00001966"/>
    </source>
</evidence>
<proteinExistence type="inferred from homology"/>
<dbReference type="Proteomes" id="UP001631949">
    <property type="component" value="Unassembled WGS sequence"/>
</dbReference>
<comment type="caution">
    <text evidence="14">The sequence shown here is derived from an EMBL/GenBank/DDBJ whole genome shotgun (WGS) entry which is preliminary data.</text>
</comment>
<dbReference type="RefSeq" id="WP_408976925.1">
    <property type="nucleotide sequence ID" value="NZ_JBJUVG010000002.1"/>
</dbReference>
<protein>
    <recommendedName>
        <fullName evidence="11">L-serine deaminase</fullName>
    </recommendedName>
</protein>
<dbReference type="GO" id="GO:0003941">
    <property type="term" value="F:L-serine ammonia-lyase activity"/>
    <property type="evidence" value="ECO:0007669"/>
    <property type="project" value="UniProtKB-EC"/>
</dbReference>
<dbReference type="PANTHER" id="PTHR30182">
    <property type="entry name" value="L-SERINE DEHYDRATASE"/>
    <property type="match status" value="1"/>
</dbReference>
<dbReference type="InterPro" id="IPR029009">
    <property type="entry name" value="ASB_dom_sf"/>
</dbReference>
<keyword evidence="15" id="KW-1185">Reference proteome</keyword>
<keyword evidence="6 11" id="KW-0479">Metal-binding</keyword>
<keyword evidence="5 11" id="KW-0004">4Fe-4S</keyword>
<keyword evidence="7 11" id="KW-0408">Iron</keyword>
<name>A0ABW9GXF0_9FIRM</name>
<keyword evidence="9 11" id="KW-0456">Lyase</keyword>
<keyword evidence="8 11" id="KW-0411">Iron-sulfur</keyword>
<comment type="catalytic activity">
    <reaction evidence="10 11 12">
        <text>L-serine = pyruvate + NH4(+)</text>
        <dbReference type="Rhea" id="RHEA:19169"/>
        <dbReference type="ChEBI" id="CHEBI:15361"/>
        <dbReference type="ChEBI" id="CHEBI:28938"/>
        <dbReference type="ChEBI" id="CHEBI:33384"/>
        <dbReference type="EC" id="4.3.1.17"/>
    </reaction>
</comment>
<gene>
    <name evidence="14" type="primary">sdaAB</name>
    <name evidence="14" type="ORF">ACKQTC_02905</name>
</gene>
<dbReference type="InterPro" id="IPR002912">
    <property type="entry name" value="ACT_dom"/>
</dbReference>
<evidence type="ECO:0000256" key="10">
    <source>
        <dbReference type="ARBA" id="ARBA00049406"/>
    </source>
</evidence>
<sequence>MSKGKHYEMFDILGPIMVGPSSSHTAGACRLADMARRIYGKDLTAVTCELHGSFAHTYQGHGSDRAIAGGLLGYAPDDERLVEALDLIAQAGIDLVFQPADLGNVHPNTIRFCFHRDQAADFTVTGSSIGGGNIRITDIDGTATDFTGEYPTLILRYPDSPGMVYYASSICHENNLNIAHMHVSRLDQTATMIIELDEPFTPAVTEAFSQLPNLDFFIAIAR</sequence>
<evidence type="ECO:0000256" key="4">
    <source>
        <dbReference type="ARBA" id="ARBA00022432"/>
    </source>
</evidence>
<dbReference type="NCBIfam" id="TIGR00719">
    <property type="entry name" value="sda_beta"/>
    <property type="match status" value="1"/>
</dbReference>
<evidence type="ECO:0000256" key="2">
    <source>
        <dbReference type="ARBA" id="ARBA00004742"/>
    </source>
</evidence>
<dbReference type="PANTHER" id="PTHR30182:SF12">
    <property type="entry name" value="L-SERINE DEHYDRATASE, BETA CHAIN-RELATED"/>
    <property type="match status" value="1"/>
</dbReference>
<evidence type="ECO:0000313" key="15">
    <source>
        <dbReference type="Proteomes" id="UP001631949"/>
    </source>
</evidence>
<organism evidence="14 15">
    <name type="scientific">Peptococcus simiae</name>
    <dbReference type="NCBI Taxonomy" id="1643805"/>
    <lineage>
        <taxon>Bacteria</taxon>
        <taxon>Bacillati</taxon>
        <taxon>Bacillota</taxon>
        <taxon>Clostridia</taxon>
        <taxon>Eubacteriales</taxon>
        <taxon>Peptococcaceae</taxon>
        <taxon>Peptococcus</taxon>
    </lineage>
</organism>
<dbReference type="EMBL" id="JBJUVG010000002">
    <property type="protein sequence ID" value="MFM9413314.1"/>
    <property type="molecule type" value="Genomic_DNA"/>
</dbReference>
<evidence type="ECO:0000256" key="3">
    <source>
        <dbReference type="ARBA" id="ARBA00008636"/>
    </source>
</evidence>